<evidence type="ECO:0000313" key="3">
    <source>
        <dbReference type="EMBL" id="MEN1760885.1"/>
    </source>
</evidence>
<proteinExistence type="predicted"/>
<dbReference type="InterPro" id="IPR052698">
    <property type="entry name" value="MoCofactor_Util/Proc"/>
</dbReference>
<sequence>MEINVLKRVTEEMTGNRSVALITVTEATGSTPGKTGAMMAVLADGSSYGTVGGGKLEGEVTRTARECLETGEDRLLNYHLKDDAAGIGMQCGGDAQVFIKVFRPQNQLILVGGGHIAQALYHLGMMMGFRVTVVEDRKEFASRERFPEAEQLLLGDMGELMASMSLNNGSYVVIVSRGHQMDELALRAVLGKPAAYVGMIGSRTKVAHTVKSLRETGVSEEQIRQVYMPIGLDLGGQKPEEIAVSIMAQILSVKYGTTPRHLKLLETESESAPIL</sequence>
<dbReference type="InterPro" id="IPR003777">
    <property type="entry name" value="XdhC_CoxI"/>
</dbReference>
<evidence type="ECO:0000313" key="4">
    <source>
        <dbReference type="Proteomes" id="UP001407405"/>
    </source>
</evidence>
<feature type="domain" description="XdhC Rossmann" evidence="2">
    <location>
        <begin position="108"/>
        <end position="250"/>
    </location>
</feature>
<protein>
    <submittedName>
        <fullName evidence="3">XdhC/CoxI family protein</fullName>
    </submittedName>
</protein>
<comment type="caution">
    <text evidence="3">The sequence shown here is derived from an EMBL/GenBank/DDBJ whole genome shotgun (WGS) entry which is preliminary data.</text>
</comment>
<dbReference type="EMBL" id="JBCITM010000009">
    <property type="protein sequence ID" value="MEN1760885.1"/>
    <property type="molecule type" value="Genomic_DNA"/>
</dbReference>
<name>A0ABU9VVJ8_9CLOT</name>
<evidence type="ECO:0000259" key="2">
    <source>
        <dbReference type="Pfam" id="PF13478"/>
    </source>
</evidence>
<reference evidence="3 4" key="1">
    <citation type="submission" date="2024-04" db="EMBL/GenBank/DDBJ databases">
        <title>Genome sequencing and metabolic network reconstruction of aminoacids and betaine degradation by Anoxynatronum sibiricum.</title>
        <authorList>
            <person name="Detkova E.N."/>
            <person name="Boltjanskaja Y.V."/>
            <person name="Mardanov A.V."/>
            <person name="Kevbrin V."/>
        </authorList>
    </citation>
    <scope>NUCLEOTIDE SEQUENCE [LARGE SCALE GENOMIC DNA]</scope>
    <source>
        <strain evidence="3 4">Z-7981</strain>
    </source>
</reference>
<accession>A0ABU9VVJ8</accession>
<dbReference type="Pfam" id="PF13478">
    <property type="entry name" value="XdhC_C"/>
    <property type="match status" value="1"/>
</dbReference>
<dbReference type="InterPro" id="IPR027051">
    <property type="entry name" value="XdhC_Rossmann_dom"/>
</dbReference>
<dbReference type="PANTHER" id="PTHR30388">
    <property type="entry name" value="ALDEHYDE OXIDOREDUCTASE MOLYBDENUM COFACTOR ASSEMBLY PROTEIN"/>
    <property type="match status" value="1"/>
</dbReference>
<dbReference type="Proteomes" id="UP001407405">
    <property type="component" value="Unassembled WGS sequence"/>
</dbReference>
<dbReference type="Pfam" id="PF02625">
    <property type="entry name" value="XdhC_CoxI"/>
    <property type="match status" value="1"/>
</dbReference>
<organism evidence="3 4">
    <name type="scientific">Anoxynatronum sibiricum</name>
    <dbReference type="NCBI Taxonomy" id="210623"/>
    <lineage>
        <taxon>Bacteria</taxon>
        <taxon>Bacillati</taxon>
        <taxon>Bacillota</taxon>
        <taxon>Clostridia</taxon>
        <taxon>Eubacteriales</taxon>
        <taxon>Clostridiaceae</taxon>
        <taxon>Anoxynatronum</taxon>
    </lineage>
</organism>
<feature type="domain" description="XdhC- CoxI" evidence="1">
    <location>
        <begin position="16"/>
        <end position="78"/>
    </location>
</feature>
<evidence type="ECO:0000259" key="1">
    <source>
        <dbReference type="Pfam" id="PF02625"/>
    </source>
</evidence>
<dbReference type="Gene3D" id="3.40.50.720">
    <property type="entry name" value="NAD(P)-binding Rossmann-like Domain"/>
    <property type="match status" value="1"/>
</dbReference>
<dbReference type="PANTHER" id="PTHR30388:SF6">
    <property type="entry name" value="XANTHINE DEHYDROGENASE SUBUNIT A-RELATED"/>
    <property type="match status" value="1"/>
</dbReference>
<dbReference type="RefSeq" id="WP_343186205.1">
    <property type="nucleotide sequence ID" value="NZ_JBCITM010000009.1"/>
</dbReference>
<keyword evidence="4" id="KW-1185">Reference proteome</keyword>
<gene>
    <name evidence="3" type="ORF">AAIG11_10385</name>
</gene>